<dbReference type="GO" id="GO:0034506">
    <property type="term" value="C:chromosome, centromeric core domain"/>
    <property type="evidence" value="ECO:0007669"/>
    <property type="project" value="TreeGrafter"/>
</dbReference>
<sequence>MSDDGDEFGGLAPTTPAVRVKKSAPSRATRLNSRSEAGPSSKPKRAPKNVPVPASDHSEVEETDPFDFTKHVDDEEEDDEHPATPPTARPTRKDQAARAEAPVVNGKQTAKVKGKAKAAPQKSSQKRRAPEPMDVDPIEVVDEGDEDQDAALELSDAINVAAGHKRPKPAGKGDQVLAEQLRRAQDQINSLKRQLEELFHVRNTEAEELLRQQETQYEAQLQAQQAVIQELIGSKELMKDPANANVLKLLIGDAADEEVRALQKEVTRWKEVANERQRAITQREEKIAELEQNVKDLRLELQTEIKRSTSLNAKLNQKQPLRSGGPVGRPGGVDDPRHAEVVRFYEDLSNLLVPNMKAQPGKYLDLEDWVLSCIYTFNDDEAADQDKAPNKSLNFTLRCCYETPAGVDPETITSKDQLIPTVHFTPLELDKEPPEFVEKLDFLSAPFSFGRNQLPLFLRTIYGRMKEAVLDEADGEDGDSVEIVEDT</sequence>
<feature type="coiled-coil region" evidence="1">
    <location>
        <begin position="273"/>
        <end position="307"/>
    </location>
</feature>
<dbReference type="AlphaFoldDB" id="A0A9P3PFZ1"/>
<dbReference type="GO" id="GO:0051315">
    <property type="term" value="P:attachment of mitotic spindle microtubules to kinetochore"/>
    <property type="evidence" value="ECO:0007669"/>
    <property type="project" value="TreeGrafter"/>
</dbReference>
<dbReference type="GO" id="GO:1990644">
    <property type="term" value="F:microtubule site clamp"/>
    <property type="evidence" value="ECO:0007669"/>
    <property type="project" value="TreeGrafter"/>
</dbReference>
<keyword evidence="4" id="KW-1185">Reference proteome</keyword>
<dbReference type="PANTHER" id="PTHR28006:SF1">
    <property type="entry name" value="MONOPOLIN COMPLEX SUBUNIT CSM1"/>
    <property type="match status" value="1"/>
</dbReference>
<keyword evidence="1" id="KW-0175">Coiled coil</keyword>
<reference evidence="3" key="1">
    <citation type="submission" date="2022-07" db="EMBL/GenBank/DDBJ databases">
        <title>The genome of Lyophyllum shimeji provides insight into the initial evolution of ectomycorrhizal fungal genome.</title>
        <authorList>
            <person name="Kobayashi Y."/>
            <person name="Shibata T."/>
            <person name="Hirakawa H."/>
            <person name="Shigenobu S."/>
            <person name="Nishiyama T."/>
            <person name="Yamada A."/>
            <person name="Hasebe M."/>
            <person name="Kawaguchi M."/>
        </authorList>
    </citation>
    <scope>NUCLEOTIDE SEQUENCE</scope>
    <source>
        <strain evidence="3">AT787</strain>
    </source>
</reference>
<evidence type="ECO:0000256" key="2">
    <source>
        <dbReference type="SAM" id="MobiDB-lite"/>
    </source>
</evidence>
<dbReference type="InterPro" id="IPR040349">
    <property type="entry name" value="Csm1/Pcs1"/>
</dbReference>
<dbReference type="OrthoDB" id="3216420at2759"/>
<name>A0A9P3PFZ1_LYOSH</name>
<dbReference type="GO" id="GO:0033551">
    <property type="term" value="C:monopolin complex"/>
    <property type="evidence" value="ECO:0007669"/>
    <property type="project" value="InterPro"/>
</dbReference>
<dbReference type="GO" id="GO:0072686">
    <property type="term" value="C:mitotic spindle"/>
    <property type="evidence" value="ECO:0007669"/>
    <property type="project" value="TreeGrafter"/>
</dbReference>
<dbReference type="Proteomes" id="UP001063166">
    <property type="component" value="Unassembled WGS sequence"/>
</dbReference>
<feature type="region of interest" description="Disordered" evidence="2">
    <location>
        <begin position="1"/>
        <end position="137"/>
    </location>
</feature>
<organism evidence="3 4">
    <name type="scientific">Lyophyllum shimeji</name>
    <name type="common">Hon-shimeji</name>
    <name type="synonym">Tricholoma shimeji</name>
    <dbReference type="NCBI Taxonomy" id="47721"/>
    <lineage>
        <taxon>Eukaryota</taxon>
        <taxon>Fungi</taxon>
        <taxon>Dikarya</taxon>
        <taxon>Basidiomycota</taxon>
        <taxon>Agaricomycotina</taxon>
        <taxon>Agaricomycetes</taxon>
        <taxon>Agaricomycetidae</taxon>
        <taxon>Agaricales</taxon>
        <taxon>Tricholomatineae</taxon>
        <taxon>Lyophyllaceae</taxon>
        <taxon>Lyophyllum</taxon>
    </lineage>
</organism>
<evidence type="ECO:0000256" key="1">
    <source>
        <dbReference type="SAM" id="Coils"/>
    </source>
</evidence>
<protein>
    <submittedName>
        <fullName evidence="3">Chromosome segregation protein</fullName>
    </submittedName>
</protein>
<comment type="caution">
    <text evidence="3">The sequence shown here is derived from an EMBL/GenBank/DDBJ whole genome shotgun (WGS) entry which is preliminary data.</text>
</comment>
<proteinExistence type="predicted"/>
<dbReference type="GO" id="GO:0045144">
    <property type="term" value="P:meiotic sister chromatid segregation"/>
    <property type="evidence" value="ECO:0007669"/>
    <property type="project" value="TreeGrafter"/>
</dbReference>
<gene>
    <name evidence="3" type="ORF">LshimejAT787_0203040</name>
</gene>
<evidence type="ECO:0000313" key="3">
    <source>
        <dbReference type="EMBL" id="GLB34739.1"/>
    </source>
</evidence>
<feature type="coiled-coil region" evidence="1">
    <location>
        <begin position="174"/>
        <end position="223"/>
    </location>
</feature>
<accession>A0A9P3PFZ1</accession>
<dbReference type="EMBL" id="BRPK01000002">
    <property type="protein sequence ID" value="GLB34739.1"/>
    <property type="molecule type" value="Genomic_DNA"/>
</dbReference>
<dbReference type="CDD" id="cd23787">
    <property type="entry name" value="RWD_CSM1"/>
    <property type="match status" value="1"/>
</dbReference>
<evidence type="ECO:0000313" key="4">
    <source>
        <dbReference type="Proteomes" id="UP001063166"/>
    </source>
</evidence>
<dbReference type="GO" id="GO:0005730">
    <property type="term" value="C:nucleolus"/>
    <property type="evidence" value="ECO:0007669"/>
    <property type="project" value="TreeGrafter"/>
</dbReference>
<dbReference type="PANTHER" id="PTHR28006">
    <property type="entry name" value="MONOPOLIN COMPLEX SUBUNIT CSM1"/>
    <property type="match status" value="1"/>
</dbReference>